<organism evidence="2">
    <name type="scientific">Lygus hesperus</name>
    <name type="common">Western plant bug</name>
    <dbReference type="NCBI Taxonomy" id="30085"/>
    <lineage>
        <taxon>Eukaryota</taxon>
        <taxon>Metazoa</taxon>
        <taxon>Ecdysozoa</taxon>
        <taxon>Arthropoda</taxon>
        <taxon>Hexapoda</taxon>
        <taxon>Insecta</taxon>
        <taxon>Pterygota</taxon>
        <taxon>Neoptera</taxon>
        <taxon>Paraneoptera</taxon>
        <taxon>Hemiptera</taxon>
        <taxon>Heteroptera</taxon>
        <taxon>Panheteroptera</taxon>
        <taxon>Cimicomorpha</taxon>
        <taxon>Miridae</taxon>
        <taxon>Mirini</taxon>
        <taxon>Lygus</taxon>
    </lineage>
</organism>
<dbReference type="EMBL" id="GBRD01012332">
    <property type="protein sequence ID" value="JAG53492.1"/>
    <property type="molecule type" value="Transcribed_RNA"/>
</dbReference>
<protein>
    <submittedName>
        <fullName evidence="2">Transmembrane protein 53-B</fullName>
    </submittedName>
</protein>
<proteinExistence type="predicted"/>
<reference evidence="2" key="2">
    <citation type="submission" date="2014-07" db="EMBL/GenBank/DDBJ databases">
        <authorList>
            <person name="Hull J."/>
        </authorList>
    </citation>
    <scope>NUCLEOTIDE SEQUENCE</scope>
</reference>
<dbReference type="InterPro" id="IPR008547">
    <property type="entry name" value="DUF829_TMEM53"/>
</dbReference>
<dbReference type="AlphaFoldDB" id="A0A0A9VXN1"/>
<dbReference type="Gene3D" id="3.40.50.1820">
    <property type="entry name" value="alpha/beta hydrolase"/>
    <property type="match status" value="1"/>
</dbReference>
<dbReference type="EMBL" id="GBHO01043202">
    <property type="protein sequence ID" value="JAG00402.1"/>
    <property type="molecule type" value="Transcribed_RNA"/>
</dbReference>
<evidence type="ECO:0000313" key="2">
    <source>
        <dbReference type="EMBL" id="JAG00404.1"/>
    </source>
</evidence>
<dbReference type="InterPro" id="IPR029058">
    <property type="entry name" value="AB_hydrolase_fold"/>
</dbReference>
<dbReference type="PANTHER" id="PTHR20908:SF1">
    <property type="entry name" value="LD15586P"/>
    <property type="match status" value="1"/>
</dbReference>
<dbReference type="PANTHER" id="PTHR20908">
    <property type="entry name" value="LD15586P"/>
    <property type="match status" value="1"/>
</dbReference>
<dbReference type="EMBL" id="GBHO01043200">
    <property type="protein sequence ID" value="JAG00404.1"/>
    <property type="molecule type" value="Transcribed_RNA"/>
</dbReference>
<keyword evidence="2" id="KW-0472">Membrane</keyword>
<evidence type="ECO:0000313" key="3">
    <source>
        <dbReference type="EMBL" id="JAG53492.1"/>
    </source>
</evidence>
<reference evidence="2" key="1">
    <citation type="journal article" date="2014" name="PLoS ONE">
        <title>Transcriptome-Based Identification of ABC Transporters in the Western Tarnished Plant Bug Lygus hesperus.</title>
        <authorList>
            <person name="Hull J.J."/>
            <person name="Chaney K."/>
            <person name="Geib S.M."/>
            <person name="Fabrick J.A."/>
            <person name="Brent C.S."/>
            <person name="Walsh D."/>
            <person name="Lavine L.C."/>
        </authorList>
    </citation>
    <scope>NUCLEOTIDE SEQUENCE</scope>
</reference>
<dbReference type="SUPFAM" id="SSF53474">
    <property type="entry name" value="alpha/beta-Hydrolases"/>
    <property type="match status" value="1"/>
</dbReference>
<dbReference type="Pfam" id="PF05705">
    <property type="entry name" value="DUF829"/>
    <property type="match status" value="1"/>
</dbReference>
<reference evidence="3" key="3">
    <citation type="submission" date="2014-09" db="EMBL/GenBank/DDBJ databases">
        <authorList>
            <person name="Magalhaes I.L.F."/>
            <person name="Oliveira U."/>
            <person name="Santos F.R."/>
            <person name="Vidigal T.H.D.A."/>
            <person name="Brescovit A.D."/>
            <person name="Santos A.J."/>
        </authorList>
    </citation>
    <scope>NUCLEOTIDE SEQUENCE</scope>
</reference>
<dbReference type="GO" id="GO:0017171">
    <property type="term" value="F:serine hydrolase activity"/>
    <property type="evidence" value="ECO:0007669"/>
    <property type="project" value="TreeGrafter"/>
</dbReference>
<sequence>MALRHLSSTLRHQSFKGYHVSATHWQHKLENNTALPKLSKNFRLLSADEFVSNKAVARFTPETRPLVVMLTWMNARRKRVDQYSSIYLSKGYDVLTVTIDGWQFLFPTRGAQTVAQDLLNYLHQFSIRGNQPLLLHGFSIGAYFWGEVLLKIKADVEKYSELLDRVKGVIWDSTPDFKDTVKGLPFAIAPHNLPLRVMIRSYITFHLLLLYPLATKHYIASSRALHSTPCTAPILMLICRNDPIASVESNLNVKRSWESLGIETSIKIWDESKHVSHYFLHTDDYMAEIERFLKKINFPTADANPNQIQSKL</sequence>
<evidence type="ECO:0000313" key="1">
    <source>
        <dbReference type="EMBL" id="JAG00402.1"/>
    </source>
</evidence>
<name>A0A0A9VXN1_LYGHE</name>
<gene>
    <name evidence="2" type="primary">tmem53-b_1</name>
    <name evidence="1" type="synonym">tmem53-b_0</name>
    <name evidence="2" type="ORF">CM83_13449</name>
    <name evidence="1" type="ORF">CM83_13450</name>
</gene>
<keyword evidence="2" id="KW-0812">Transmembrane</keyword>
<accession>A0A0A9VXN1</accession>